<dbReference type="InterPro" id="IPR036749">
    <property type="entry name" value="Expansin_CBD_sf"/>
</dbReference>
<evidence type="ECO:0000256" key="2">
    <source>
        <dbReference type="ARBA" id="ARBA00022512"/>
    </source>
</evidence>
<dbReference type="EMBL" id="JBBPBN010000028">
    <property type="protein sequence ID" value="KAK9006714.1"/>
    <property type="molecule type" value="Genomic_DNA"/>
</dbReference>
<reference evidence="8 9" key="1">
    <citation type="journal article" date="2024" name="G3 (Bethesda)">
        <title>Genome assembly of Hibiscus sabdariffa L. provides insights into metabolisms of medicinal natural products.</title>
        <authorList>
            <person name="Kim T."/>
        </authorList>
    </citation>
    <scope>NUCLEOTIDE SEQUENCE [LARGE SCALE GENOMIC DNA]</scope>
    <source>
        <strain evidence="8">TK-2024</strain>
        <tissue evidence="8">Old leaves</tissue>
    </source>
</reference>
<comment type="subcellular location">
    <subcellularLocation>
        <location evidence="5">Secreted</location>
        <location evidence="5">Cell wall</location>
    </subcellularLocation>
    <subcellularLocation>
        <location evidence="5">Membrane</location>
        <topology evidence="5">Peripheral membrane protein</topology>
    </subcellularLocation>
</comment>
<comment type="function">
    <text evidence="5">Causes loosening and extension of plant cell walls by disrupting non-covalent bonding between cellulose microfibrils and matrix glucans. No enzymatic activity has been found.</text>
</comment>
<keyword evidence="2 5" id="KW-0134">Cell wall</keyword>
<sequence length="216" mass="23458">MLGTFDVDYATFYEGGHASSAMVGACGCGYHYSQVYGINIDALSTALFDKVLTCGVYFEVKCVSDNRWCLPDSIIVTTTNSCPPNNALPNNAGAHYKSGIVLVAYRRVACKKSVGIRFTINGHSYFNLVLITNVGGAGGAMLVSIEGSKTGWQVMSRNWGQNWQSNSYMNGQAHSFKVTTSYGRMVTSNNVAPVNWAFNQTFTGGNSNCFHLHIQN</sequence>
<evidence type="ECO:0000256" key="1">
    <source>
        <dbReference type="ARBA" id="ARBA00005392"/>
    </source>
</evidence>
<feature type="domain" description="Expansin-like EG45" evidence="6">
    <location>
        <begin position="23"/>
        <end position="115"/>
    </location>
</feature>
<dbReference type="SUPFAM" id="SSF49590">
    <property type="entry name" value="PHL pollen allergen"/>
    <property type="match status" value="1"/>
</dbReference>
<dbReference type="Gene3D" id="2.60.40.760">
    <property type="entry name" value="Expansin, cellulose-binding-like domain"/>
    <property type="match status" value="1"/>
</dbReference>
<dbReference type="PANTHER" id="PTHR31867">
    <property type="entry name" value="EXPANSIN-A15"/>
    <property type="match status" value="1"/>
</dbReference>
<evidence type="ECO:0000256" key="4">
    <source>
        <dbReference type="ARBA" id="ARBA00023316"/>
    </source>
</evidence>
<dbReference type="Gene3D" id="2.40.40.10">
    <property type="entry name" value="RlpA-like domain"/>
    <property type="match status" value="1"/>
</dbReference>
<dbReference type="InterPro" id="IPR007118">
    <property type="entry name" value="Expan_Lol_pI"/>
</dbReference>
<evidence type="ECO:0000313" key="8">
    <source>
        <dbReference type="EMBL" id="KAK9006714.1"/>
    </source>
</evidence>
<dbReference type="SMART" id="SM00837">
    <property type="entry name" value="DPBB_1"/>
    <property type="match status" value="1"/>
</dbReference>
<proteinExistence type="inferred from homology"/>
<gene>
    <name evidence="8" type="ORF">V6N11_019048</name>
</gene>
<evidence type="ECO:0000256" key="5">
    <source>
        <dbReference type="RuleBase" id="RU365023"/>
    </source>
</evidence>
<evidence type="ECO:0000313" key="9">
    <source>
        <dbReference type="Proteomes" id="UP001396334"/>
    </source>
</evidence>
<dbReference type="InterPro" id="IPR002963">
    <property type="entry name" value="Expansin"/>
</dbReference>
<keyword evidence="4 5" id="KW-0961">Cell wall biogenesis/degradation</keyword>
<dbReference type="Pfam" id="PF01357">
    <property type="entry name" value="Expansin_C"/>
    <property type="match status" value="1"/>
</dbReference>
<comment type="caution">
    <text evidence="8">The sequence shown here is derived from an EMBL/GenBank/DDBJ whole genome shotgun (WGS) entry which is preliminary data.</text>
</comment>
<organism evidence="8 9">
    <name type="scientific">Hibiscus sabdariffa</name>
    <name type="common">roselle</name>
    <dbReference type="NCBI Taxonomy" id="183260"/>
    <lineage>
        <taxon>Eukaryota</taxon>
        <taxon>Viridiplantae</taxon>
        <taxon>Streptophyta</taxon>
        <taxon>Embryophyta</taxon>
        <taxon>Tracheophyta</taxon>
        <taxon>Spermatophyta</taxon>
        <taxon>Magnoliopsida</taxon>
        <taxon>eudicotyledons</taxon>
        <taxon>Gunneridae</taxon>
        <taxon>Pentapetalae</taxon>
        <taxon>rosids</taxon>
        <taxon>malvids</taxon>
        <taxon>Malvales</taxon>
        <taxon>Malvaceae</taxon>
        <taxon>Malvoideae</taxon>
        <taxon>Hibiscus</taxon>
    </lineage>
</organism>
<keyword evidence="9" id="KW-1185">Reference proteome</keyword>
<dbReference type="PROSITE" id="PS50842">
    <property type="entry name" value="EXPANSIN_EG45"/>
    <property type="match status" value="1"/>
</dbReference>
<dbReference type="PRINTS" id="PR01225">
    <property type="entry name" value="EXPANSNFAMLY"/>
</dbReference>
<comment type="similarity">
    <text evidence="1 5">Belongs to the expansin family. Expansin A subfamily.</text>
</comment>
<dbReference type="InterPro" id="IPR007112">
    <property type="entry name" value="Expansin/allergen_DPBB_dom"/>
</dbReference>
<accession>A0ABR2R1Q7</accession>
<evidence type="ECO:0000259" key="6">
    <source>
        <dbReference type="PROSITE" id="PS50842"/>
    </source>
</evidence>
<dbReference type="InterPro" id="IPR007117">
    <property type="entry name" value="Expansin_CBD"/>
</dbReference>
<dbReference type="InterPro" id="IPR036908">
    <property type="entry name" value="RlpA-like_sf"/>
</dbReference>
<keyword evidence="5" id="KW-0964">Secreted</keyword>
<feature type="domain" description="Expansin-like CBD" evidence="7">
    <location>
        <begin position="125"/>
        <end position="204"/>
    </location>
</feature>
<dbReference type="SUPFAM" id="SSF50685">
    <property type="entry name" value="Barwin-like endoglucanases"/>
    <property type="match status" value="1"/>
</dbReference>
<dbReference type="Proteomes" id="UP001396334">
    <property type="component" value="Unassembled WGS sequence"/>
</dbReference>
<protein>
    <recommendedName>
        <fullName evidence="5">Expansin</fullName>
    </recommendedName>
</protein>
<dbReference type="PRINTS" id="PR01226">
    <property type="entry name" value="EXPANSIN"/>
</dbReference>
<evidence type="ECO:0000256" key="3">
    <source>
        <dbReference type="ARBA" id="ARBA00023136"/>
    </source>
</evidence>
<evidence type="ECO:0000259" key="7">
    <source>
        <dbReference type="PROSITE" id="PS50843"/>
    </source>
</evidence>
<dbReference type="PROSITE" id="PS50843">
    <property type="entry name" value="EXPANSIN_CBD"/>
    <property type="match status" value="1"/>
</dbReference>
<keyword evidence="3" id="KW-0472">Membrane</keyword>
<name>A0ABR2R1Q7_9ROSI</name>